<dbReference type="InterPro" id="IPR029052">
    <property type="entry name" value="Metallo-depent_PP-like"/>
</dbReference>
<dbReference type="InterPro" id="IPR004843">
    <property type="entry name" value="Calcineurin-like_PHP"/>
</dbReference>
<evidence type="ECO:0000259" key="2">
    <source>
        <dbReference type="Pfam" id="PF00149"/>
    </source>
</evidence>
<dbReference type="Proteomes" id="UP001258994">
    <property type="component" value="Chromosome"/>
</dbReference>
<accession>A0ABY9TWR3</accession>
<gene>
    <name evidence="3" type="ORF">RGQ13_03180</name>
</gene>
<feature type="chain" id="PRO_5045780638" evidence="1">
    <location>
        <begin position="19"/>
        <end position="346"/>
    </location>
</feature>
<evidence type="ECO:0000256" key="1">
    <source>
        <dbReference type="SAM" id="SignalP"/>
    </source>
</evidence>
<dbReference type="Gene3D" id="3.60.21.10">
    <property type="match status" value="1"/>
</dbReference>
<reference evidence="4" key="1">
    <citation type="submission" date="2023-09" db="EMBL/GenBank/DDBJ databases">
        <authorList>
            <person name="Li S."/>
            <person name="Li X."/>
            <person name="Zhang C."/>
            <person name="Zhao Z."/>
        </authorList>
    </citation>
    <scope>NUCLEOTIDE SEQUENCE [LARGE SCALE GENOMIC DNA]</scope>
    <source>
        <strain evidence="4">SQ149</strain>
    </source>
</reference>
<keyword evidence="4" id="KW-1185">Reference proteome</keyword>
<protein>
    <submittedName>
        <fullName evidence="3">Metallophosphoesterase</fullName>
    </submittedName>
</protein>
<evidence type="ECO:0000313" key="3">
    <source>
        <dbReference type="EMBL" id="WNC72999.1"/>
    </source>
</evidence>
<dbReference type="SUPFAM" id="SSF56300">
    <property type="entry name" value="Metallo-dependent phosphatases"/>
    <property type="match status" value="1"/>
</dbReference>
<dbReference type="PANTHER" id="PTHR43143:SF1">
    <property type="entry name" value="SERINE_THREONINE-PROTEIN PHOSPHATASE CPPED1"/>
    <property type="match status" value="1"/>
</dbReference>
<name>A0ABY9TWR3_9GAMM</name>
<sequence length="346" mass="39523">MKNLVCVFCSITLLISCATEDASTDINPDLSSDISPEINTESIQSQKTNFSSPTADEQLVRFAIIGDLTGGERSGVFNVGAQSIYAMKPDFIMSIGDLIEGGTEDIAKMDKEWSTFNKNLNNRDLEFYPTVGNHDISNNVMRQWYEEKVGPRYYHFVYKNALFLVLDSEDFTDVFFEELKTKRNDAIKVYKKDPRDFAYTEYAQMDERKFGEISAEQKEYMVNAIKENQDVRWTFLFMHKPVWQDKKEQHFKQIEQALSESDYTVFNGHVHSYEHTERLGKDYIQLATTGGEMNAQSGINMDHIMWVALKDKTPSYLNIKLNGMINKEGKVPAGGDELCLNSAGCN</sequence>
<dbReference type="RefSeq" id="WP_348392112.1">
    <property type="nucleotide sequence ID" value="NZ_CP134145.1"/>
</dbReference>
<dbReference type="Pfam" id="PF00149">
    <property type="entry name" value="Metallophos"/>
    <property type="match status" value="1"/>
</dbReference>
<keyword evidence="1" id="KW-0732">Signal</keyword>
<feature type="domain" description="Calcineurin-like phosphoesterase" evidence="2">
    <location>
        <begin position="61"/>
        <end position="273"/>
    </location>
</feature>
<dbReference type="PANTHER" id="PTHR43143">
    <property type="entry name" value="METALLOPHOSPHOESTERASE, CALCINEURIN SUPERFAMILY"/>
    <property type="match status" value="1"/>
</dbReference>
<dbReference type="EMBL" id="CP134145">
    <property type="protein sequence ID" value="WNC72999.1"/>
    <property type="molecule type" value="Genomic_DNA"/>
</dbReference>
<dbReference type="CDD" id="cd00838">
    <property type="entry name" value="MPP_superfamily"/>
    <property type="match status" value="1"/>
</dbReference>
<proteinExistence type="predicted"/>
<evidence type="ECO:0000313" key="4">
    <source>
        <dbReference type="Proteomes" id="UP001258994"/>
    </source>
</evidence>
<dbReference type="InterPro" id="IPR051918">
    <property type="entry name" value="STPP_CPPED1"/>
</dbReference>
<feature type="signal peptide" evidence="1">
    <location>
        <begin position="1"/>
        <end position="18"/>
    </location>
</feature>
<organism evidence="3 4">
    <name type="scientific">Thalassotalea psychrophila</name>
    <dbReference type="NCBI Taxonomy" id="3065647"/>
    <lineage>
        <taxon>Bacteria</taxon>
        <taxon>Pseudomonadati</taxon>
        <taxon>Pseudomonadota</taxon>
        <taxon>Gammaproteobacteria</taxon>
        <taxon>Alteromonadales</taxon>
        <taxon>Colwelliaceae</taxon>
        <taxon>Thalassotalea</taxon>
    </lineage>
</organism>
<dbReference type="PROSITE" id="PS51257">
    <property type="entry name" value="PROKAR_LIPOPROTEIN"/>
    <property type="match status" value="1"/>
</dbReference>